<dbReference type="GO" id="GO:0005975">
    <property type="term" value="P:carbohydrate metabolic process"/>
    <property type="evidence" value="ECO:0007669"/>
    <property type="project" value="InterPro"/>
</dbReference>
<evidence type="ECO:0000313" key="3">
    <source>
        <dbReference type="Proteomes" id="UP000253090"/>
    </source>
</evidence>
<dbReference type="Pfam" id="PF18961">
    <property type="entry name" value="DUF5703_N"/>
    <property type="match status" value="1"/>
</dbReference>
<protein>
    <recommendedName>
        <fullName evidence="1">DUF5703 domain-containing protein</fullName>
    </recommendedName>
</protein>
<dbReference type="Gene3D" id="1.50.10.10">
    <property type="match status" value="1"/>
</dbReference>
<dbReference type="InterPro" id="IPR043757">
    <property type="entry name" value="DUF5703_N"/>
</dbReference>
<keyword evidence="3" id="KW-1185">Reference proteome</keyword>
<comment type="caution">
    <text evidence="2">The sequence shown here is derived from an EMBL/GenBank/DDBJ whole genome shotgun (WGS) entry which is preliminary data.</text>
</comment>
<proteinExistence type="predicted"/>
<accession>A0A369BJ00</accession>
<dbReference type="InterPro" id="IPR008928">
    <property type="entry name" value="6-hairpin_glycosidase_sf"/>
</dbReference>
<dbReference type="EMBL" id="QPJW01000002">
    <property type="protein sequence ID" value="RCX21553.1"/>
    <property type="molecule type" value="Genomic_DNA"/>
</dbReference>
<evidence type="ECO:0000313" key="2">
    <source>
        <dbReference type="EMBL" id="RCX21553.1"/>
    </source>
</evidence>
<dbReference type="Proteomes" id="UP000253090">
    <property type="component" value="Unassembled WGS sequence"/>
</dbReference>
<gene>
    <name evidence="2" type="ORF">DFP94_102306</name>
</gene>
<organism evidence="2 3">
    <name type="scientific">Fontibacillus phaseoli</name>
    <dbReference type="NCBI Taxonomy" id="1416533"/>
    <lineage>
        <taxon>Bacteria</taxon>
        <taxon>Bacillati</taxon>
        <taxon>Bacillota</taxon>
        <taxon>Bacilli</taxon>
        <taxon>Bacillales</taxon>
        <taxon>Paenibacillaceae</taxon>
        <taxon>Fontibacillus</taxon>
    </lineage>
</organism>
<sequence length="738" mass="86019">MMEKYNVVWTSQSNGSADSMPLGGYDTGCNIWVENNYLYLYVSESGTFDENCTMLKLARLRIWIEDRREIFEKNFIQELHLEEGYINIQAGDEGDKIRFRIWAAVTKPEIHIEYQSDQPHSLRAALENWRYREREVSKNERHQCRDYEFGYPGRVVTYPDVVETREESICFYHRNKNTETAWNHIIQQQQLESVQDKIPNPLHDRTMGGILTMKGMQYSGEYEGIHAGTDFLGYSYETTSAVTNQEIILTLHTKCCGNMEIWKGELAQKAGISAVFEKSVQWWKNYFQKSYIYINKNDEQSSEFRLGKNYQLFRYMLGCNYYGEYPTKFNGGLFTFDEGKTPDFRCWSGGGFTSQNQRLVYWGMLKTGDFESMRVQLDFFKNLTEGAKARVNLHFRQKGAFFYEQGNIFGTCTGAEYGWNRSPEISTGLEDNAWVRLHFSSGLEFALMMLEYSRYTGESIEVYMNYIENILDFYMEYYPLDEEGKLYLFPSTALETFKGDDPHSKNDTVYGCANPMDAVAGIRCVLEGLIDYLKDKEKTKKYRDYLERCPELPIGVGEAGGKVFLPAESYSPKPFNCELPQLYRIFPFSPFGLTEEEREIGRNTYRQPFPTEEMYLGVSWHQNGIFAARLGLIEEAWKYLYEKFDNAPKRFPTFWGPGHDWTPDHNHGGSGIIGLQEMLMQCDKDKIRLFPAWDKNKDVSFKLYAPQNTLVECDLKDGEVTYLHVMPEARKKDIEIQT</sequence>
<reference evidence="2 3" key="1">
    <citation type="submission" date="2018-07" db="EMBL/GenBank/DDBJ databases">
        <title>Genomic Encyclopedia of Type Strains, Phase III (KMG-III): the genomes of soil and plant-associated and newly described type strains.</title>
        <authorList>
            <person name="Whitman W."/>
        </authorList>
    </citation>
    <scope>NUCLEOTIDE SEQUENCE [LARGE SCALE GENOMIC DNA]</scope>
    <source>
        <strain evidence="2 3">CECT 8333</strain>
    </source>
</reference>
<dbReference type="SUPFAM" id="SSF48208">
    <property type="entry name" value="Six-hairpin glycosidases"/>
    <property type="match status" value="1"/>
</dbReference>
<evidence type="ECO:0000259" key="1">
    <source>
        <dbReference type="Pfam" id="PF18961"/>
    </source>
</evidence>
<dbReference type="OrthoDB" id="101302at2"/>
<name>A0A369BJ00_9BACL</name>
<dbReference type="RefSeq" id="WP_114496099.1">
    <property type="nucleotide sequence ID" value="NZ_QPJW01000002.1"/>
</dbReference>
<feature type="domain" description="DUF5703" evidence="1">
    <location>
        <begin position="8"/>
        <end position="292"/>
    </location>
</feature>
<dbReference type="AlphaFoldDB" id="A0A369BJ00"/>
<dbReference type="InterPro" id="IPR012341">
    <property type="entry name" value="6hp_glycosidase-like_sf"/>
</dbReference>